<accession>A0A1H4D1R6</accession>
<dbReference type="InterPro" id="IPR050410">
    <property type="entry name" value="CCR4/nocturin_mRNA_transcr"/>
</dbReference>
<organism evidence="2 3">
    <name type="scientific">Alistipes timonensis JC136</name>
    <dbReference type="NCBI Taxonomy" id="1033731"/>
    <lineage>
        <taxon>Bacteria</taxon>
        <taxon>Pseudomonadati</taxon>
        <taxon>Bacteroidota</taxon>
        <taxon>Bacteroidia</taxon>
        <taxon>Bacteroidales</taxon>
        <taxon>Rikenellaceae</taxon>
        <taxon>Alistipes</taxon>
    </lineage>
</organism>
<keyword evidence="2" id="KW-0255">Endonuclease</keyword>
<proteinExistence type="predicted"/>
<dbReference type="OrthoDB" id="9793162at2"/>
<sequence>MNWKLVLAGFCLSLAACEGGNRETEIGVVSFNVRLDSELDGNDRWENRRQAAAEMIRREQPTLVGLQEAQPHQLRFLAANCPGYAWYGVGRDSGKVPSETGEYPAEETMAVFWRESEVELLDRGTFWLSEVPDSVSKGWDAYCNRTCTWGLFRCRASGQRFYFFNTHLDHIGKTARAESLKLIAARIGGINTKETPVILTADFNSRTTDACFAPLHACMADARAEAPLTDDKPSWNGYGRKSAPNWLDHIFFAGKGCRAIEFRTLTGDYGAPYISDHYPVAAWFRCSND</sequence>
<dbReference type="SUPFAM" id="SSF56219">
    <property type="entry name" value="DNase I-like"/>
    <property type="match status" value="1"/>
</dbReference>
<dbReference type="Pfam" id="PF03372">
    <property type="entry name" value="Exo_endo_phos"/>
    <property type="match status" value="1"/>
</dbReference>
<name>A0A1H4D1R6_9BACT</name>
<dbReference type="InterPro" id="IPR036691">
    <property type="entry name" value="Endo/exonu/phosph_ase_sf"/>
</dbReference>
<dbReference type="CDD" id="cd09083">
    <property type="entry name" value="EEP-1"/>
    <property type="match status" value="1"/>
</dbReference>
<keyword evidence="2" id="KW-0540">Nuclease</keyword>
<keyword evidence="3" id="KW-1185">Reference proteome</keyword>
<protein>
    <submittedName>
        <fullName evidence="2">Metal-dependent hydrolase, endonuclease/exonuclease/phosphatase family</fullName>
    </submittedName>
</protein>
<evidence type="ECO:0000313" key="2">
    <source>
        <dbReference type="EMBL" id="SEA66577.1"/>
    </source>
</evidence>
<reference evidence="2 3" key="1">
    <citation type="submission" date="2016-10" db="EMBL/GenBank/DDBJ databases">
        <authorList>
            <person name="de Groot N.N."/>
        </authorList>
    </citation>
    <scope>NUCLEOTIDE SEQUENCE [LARGE SCALE GENOMIC DNA]</scope>
    <source>
        <strain evidence="2 3">DSM 25383</strain>
    </source>
</reference>
<dbReference type="PROSITE" id="PS51257">
    <property type="entry name" value="PROKAR_LIPOPROTEIN"/>
    <property type="match status" value="1"/>
</dbReference>
<dbReference type="STRING" id="1033731.SAMN05444145_105111"/>
<feature type="domain" description="Endonuclease/exonuclease/phosphatase" evidence="1">
    <location>
        <begin position="29"/>
        <end position="277"/>
    </location>
</feature>
<dbReference type="GO" id="GO:0004519">
    <property type="term" value="F:endonuclease activity"/>
    <property type="evidence" value="ECO:0007669"/>
    <property type="project" value="UniProtKB-KW"/>
</dbReference>
<gene>
    <name evidence="2" type="ORF">SAMN05444145_105111</name>
</gene>
<dbReference type="Gene3D" id="3.60.10.10">
    <property type="entry name" value="Endonuclease/exonuclease/phosphatase"/>
    <property type="match status" value="1"/>
</dbReference>
<dbReference type="AlphaFoldDB" id="A0A1H4D1R6"/>
<dbReference type="EMBL" id="FNRI01000005">
    <property type="protein sequence ID" value="SEA66577.1"/>
    <property type="molecule type" value="Genomic_DNA"/>
</dbReference>
<evidence type="ECO:0000259" key="1">
    <source>
        <dbReference type="Pfam" id="PF03372"/>
    </source>
</evidence>
<evidence type="ECO:0000313" key="3">
    <source>
        <dbReference type="Proteomes" id="UP000183253"/>
    </source>
</evidence>
<keyword evidence="2" id="KW-0269">Exonuclease</keyword>
<dbReference type="Proteomes" id="UP000183253">
    <property type="component" value="Unassembled WGS sequence"/>
</dbReference>
<dbReference type="PANTHER" id="PTHR12121:SF36">
    <property type="entry name" value="ENDONUCLEASE_EXONUCLEASE_PHOSPHATASE DOMAIN-CONTAINING PROTEIN"/>
    <property type="match status" value="1"/>
</dbReference>
<dbReference type="InterPro" id="IPR005135">
    <property type="entry name" value="Endo/exonuclease/phosphatase"/>
</dbReference>
<dbReference type="GO" id="GO:0000175">
    <property type="term" value="F:3'-5'-RNA exonuclease activity"/>
    <property type="evidence" value="ECO:0007669"/>
    <property type="project" value="TreeGrafter"/>
</dbReference>
<dbReference type="RefSeq" id="WP_010260386.1">
    <property type="nucleotide sequence ID" value="NZ_CAEG01000005.1"/>
</dbReference>
<keyword evidence="2" id="KW-0378">Hydrolase</keyword>
<dbReference type="PANTHER" id="PTHR12121">
    <property type="entry name" value="CARBON CATABOLITE REPRESSOR PROTEIN 4"/>
    <property type="match status" value="1"/>
</dbReference>